<protein>
    <submittedName>
        <fullName evidence="1">Rpn family recombination-promoting nuclease/putative transposase</fullName>
    </submittedName>
</protein>
<gene>
    <name evidence="1" type="ORF">LIZ82_06625</name>
</gene>
<name>A0AAW4UR46_9FIRM</name>
<sequence>MIYRKVKTNLSRTLSSIEQDKATSDDYVKCILADPQIAAYIVQALVPEFKEMEAEKIIPCIGEPTVMLRFPERLGVKIQNVNNESVDEDDGKIIYDIRFPLYYNGKRREFIINIEAQKSSKKSKLGYRLENRIAYYMGRMISEQKGTEFVNSNYDDLKSVYTIWICMDTKKSEDSIIEFGMKSSLIYGKIKKIPQIDKLNGALINVRTRATKNKKQSKNKLIGMLEELFSKSEFIEKKKILEEDYGLKMSMELEGRMSEMCNVSDYWEEVATEEGKEIGERQKIISQVVKKLQKDKSVAEIADDLEEKEEVIAPIYEAALSMKPDYDVEKIYELLEKNKKLA</sequence>
<organism evidence="1 2">
    <name type="scientific">Agathobacter rectalis</name>
    <dbReference type="NCBI Taxonomy" id="39491"/>
    <lineage>
        <taxon>Bacteria</taxon>
        <taxon>Bacillati</taxon>
        <taxon>Bacillota</taxon>
        <taxon>Clostridia</taxon>
        <taxon>Lachnospirales</taxon>
        <taxon>Lachnospiraceae</taxon>
        <taxon>Agathobacter</taxon>
    </lineage>
</organism>
<dbReference type="EMBL" id="JAJCJQ010000006">
    <property type="protein sequence ID" value="MCB6960566.1"/>
    <property type="molecule type" value="Genomic_DNA"/>
</dbReference>
<comment type="caution">
    <text evidence="1">The sequence shown here is derived from an EMBL/GenBank/DDBJ whole genome shotgun (WGS) entry which is preliminary data.</text>
</comment>
<evidence type="ECO:0000313" key="1">
    <source>
        <dbReference type="EMBL" id="MCB6960566.1"/>
    </source>
</evidence>
<dbReference type="RefSeq" id="WP_306782948.1">
    <property type="nucleotide sequence ID" value="NZ_JAJCJQ010000006.1"/>
</dbReference>
<accession>A0AAW4UR46</accession>
<dbReference type="Proteomes" id="UP001197741">
    <property type="component" value="Unassembled WGS sequence"/>
</dbReference>
<evidence type="ECO:0000313" key="2">
    <source>
        <dbReference type="Proteomes" id="UP001197741"/>
    </source>
</evidence>
<dbReference type="AlphaFoldDB" id="A0AAW4UR46"/>
<reference evidence="1" key="1">
    <citation type="submission" date="2021-10" db="EMBL/GenBank/DDBJ databases">
        <title>Collection of gut derived symbiotic bacterial strains cultured from healthy donors.</title>
        <authorList>
            <person name="Lin H."/>
            <person name="Littmann E."/>
            <person name="Kohout C."/>
            <person name="Pamer E.G."/>
        </authorList>
    </citation>
    <scope>NUCLEOTIDE SEQUENCE</scope>
    <source>
        <strain evidence="1">DFI.7.28A</strain>
    </source>
</reference>
<proteinExistence type="predicted"/>